<dbReference type="CDD" id="cd04489">
    <property type="entry name" value="ExoVII_LU_OBF"/>
    <property type="match status" value="1"/>
</dbReference>
<evidence type="ECO:0000313" key="11">
    <source>
        <dbReference type="Proteomes" id="UP000521379"/>
    </source>
</evidence>
<organism evidence="10 11">
    <name type="scientific">Kocuria subflava</name>
    <dbReference type="NCBI Taxonomy" id="1736139"/>
    <lineage>
        <taxon>Bacteria</taxon>
        <taxon>Bacillati</taxon>
        <taxon>Actinomycetota</taxon>
        <taxon>Actinomycetes</taxon>
        <taxon>Micrococcales</taxon>
        <taxon>Micrococcaceae</taxon>
        <taxon>Kocuria</taxon>
    </lineage>
</organism>
<dbReference type="InterPro" id="IPR025824">
    <property type="entry name" value="OB-fold_nuc-bd_dom"/>
</dbReference>
<accession>A0A846TSN6</accession>
<evidence type="ECO:0000256" key="1">
    <source>
        <dbReference type="ARBA" id="ARBA00022490"/>
    </source>
</evidence>
<dbReference type="GO" id="GO:0006308">
    <property type="term" value="P:DNA catabolic process"/>
    <property type="evidence" value="ECO:0007669"/>
    <property type="project" value="UniProtKB-UniRule"/>
</dbReference>
<dbReference type="NCBIfam" id="TIGR00237">
    <property type="entry name" value="xseA"/>
    <property type="match status" value="1"/>
</dbReference>
<feature type="domain" description="Exonuclease VII large subunit C-terminal" evidence="8">
    <location>
        <begin position="144"/>
        <end position="364"/>
    </location>
</feature>
<dbReference type="GO" id="GO:0003676">
    <property type="term" value="F:nucleic acid binding"/>
    <property type="evidence" value="ECO:0007669"/>
    <property type="project" value="InterPro"/>
</dbReference>
<dbReference type="GO" id="GO:0008855">
    <property type="term" value="F:exodeoxyribonuclease VII activity"/>
    <property type="evidence" value="ECO:0007669"/>
    <property type="project" value="UniProtKB-UniRule"/>
</dbReference>
<dbReference type="HAMAP" id="MF_00378">
    <property type="entry name" value="Exonuc_7_L"/>
    <property type="match status" value="1"/>
</dbReference>
<evidence type="ECO:0000256" key="3">
    <source>
        <dbReference type="ARBA" id="ARBA00022801"/>
    </source>
</evidence>
<evidence type="ECO:0000259" key="8">
    <source>
        <dbReference type="Pfam" id="PF02601"/>
    </source>
</evidence>
<dbReference type="EC" id="3.1.11.6" evidence="5"/>
<protein>
    <recommendedName>
        <fullName evidence="5">Exodeoxyribonuclease 7 large subunit</fullName>
        <ecNumber evidence="5">3.1.11.6</ecNumber>
    </recommendedName>
    <alternativeName>
        <fullName evidence="5">Exodeoxyribonuclease VII large subunit</fullName>
        <shortName evidence="5">Exonuclease VII large subunit</shortName>
    </alternativeName>
</protein>
<keyword evidence="11" id="KW-1185">Reference proteome</keyword>
<feature type="domain" description="OB-fold nucleic acid binding" evidence="9">
    <location>
        <begin position="44"/>
        <end position="118"/>
    </location>
</feature>
<dbReference type="PANTHER" id="PTHR30008">
    <property type="entry name" value="EXODEOXYRIBONUCLEASE 7 LARGE SUBUNIT"/>
    <property type="match status" value="1"/>
</dbReference>
<dbReference type="PANTHER" id="PTHR30008:SF0">
    <property type="entry name" value="EXODEOXYRIBONUCLEASE 7 LARGE SUBUNIT"/>
    <property type="match status" value="1"/>
</dbReference>
<evidence type="ECO:0000259" key="9">
    <source>
        <dbReference type="Pfam" id="PF13742"/>
    </source>
</evidence>
<evidence type="ECO:0000256" key="7">
    <source>
        <dbReference type="SAM" id="MobiDB-lite"/>
    </source>
</evidence>
<evidence type="ECO:0000256" key="4">
    <source>
        <dbReference type="ARBA" id="ARBA00022839"/>
    </source>
</evidence>
<keyword evidence="2 5" id="KW-0540">Nuclease</keyword>
<evidence type="ECO:0000313" key="10">
    <source>
        <dbReference type="EMBL" id="NKE09990.1"/>
    </source>
</evidence>
<dbReference type="GO" id="GO:0009318">
    <property type="term" value="C:exodeoxyribonuclease VII complex"/>
    <property type="evidence" value="ECO:0007669"/>
    <property type="project" value="UniProtKB-UniRule"/>
</dbReference>
<dbReference type="InterPro" id="IPR003753">
    <property type="entry name" value="Exonuc_VII_L"/>
</dbReference>
<reference evidence="10 11" key="1">
    <citation type="submission" date="2020-02" db="EMBL/GenBank/DDBJ databases">
        <authorList>
            <person name="Sun Q."/>
        </authorList>
    </citation>
    <scope>NUCLEOTIDE SEQUENCE [LARGE SCALE GENOMIC DNA]</scope>
    <source>
        <strain evidence="10 11">YIM 13062</strain>
    </source>
</reference>
<proteinExistence type="inferred from homology"/>
<dbReference type="Proteomes" id="UP000521379">
    <property type="component" value="Unassembled WGS sequence"/>
</dbReference>
<name>A0A846TSN6_9MICC</name>
<comment type="function">
    <text evidence="5">Bidirectionally degrades single-stranded DNA into large acid-insoluble oligonucleotides, which are then degraded further into small acid-soluble oligonucleotides.</text>
</comment>
<evidence type="ECO:0000256" key="5">
    <source>
        <dbReference type="HAMAP-Rule" id="MF_00378"/>
    </source>
</evidence>
<evidence type="ECO:0000256" key="2">
    <source>
        <dbReference type="ARBA" id="ARBA00022722"/>
    </source>
</evidence>
<sequence length="428" mass="47441">MSSDDADQPAQERTLPPRAGLTTPENPWPLRLLSENLHAYIARCDPTWVEGQVVELNQRARVTYLTLRDVDEEVSVPVTLFAREMAQMETPLERGMRVVAQIKPDFWTKTGRLSMIGQGVRPVGLGDLLVRIERLRRALADEGLFDAERKKPLPPLPQRVGLITGRNSDAEKDVVRNARLRWPAVEFEIRNVAVQGTSAVRGVTGALEELDADPRVDVIIIARGGGAFEDLLPFSDESLIRAVAAAQTPVVSAIGHENDQPLLDHVADLRASTPTDAGKRVVPDLVEERANVARARVVLDRAVIQFLDREQAALDSIRSRPVLDQPEGMILVREEDVDRLRERSLRTVLHRSEREQETIRQMKHRVRALSPQETLSRGYAVVMTQDGGVVKDSAQVKVQDTLAIRLALGEVTAAVTQTSQRQPGDAAT</sequence>
<dbReference type="EMBL" id="JAAVUN010000015">
    <property type="protein sequence ID" value="NKE09990.1"/>
    <property type="molecule type" value="Genomic_DNA"/>
</dbReference>
<comment type="subunit">
    <text evidence="5">Heterooligomer composed of large and small subunits.</text>
</comment>
<comment type="caution">
    <text evidence="10">The sequence shown here is derived from an EMBL/GenBank/DDBJ whole genome shotgun (WGS) entry which is preliminary data.</text>
</comment>
<dbReference type="RefSeq" id="WP_119933006.1">
    <property type="nucleotide sequence ID" value="NZ_JAAVUN010000015.1"/>
</dbReference>
<keyword evidence="1 5" id="KW-0963">Cytoplasm</keyword>
<gene>
    <name evidence="5" type="primary">xseA</name>
    <name evidence="10" type="ORF">GTW58_08595</name>
</gene>
<dbReference type="InterPro" id="IPR020579">
    <property type="entry name" value="Exonuc_VII_lsu_C"/>
</dbReference>
<dbReference type="Pfam" id="PF13742">
    <property type="entry name" value="tRNA_anti_2"/>
    <property type="match status" value="1"/>
</dbReference>
<comment type="catalytic activity">
    <reaction evidence="5 6">
        <text>Exonucleolytic cleavage in either 5'- to 3'- or 3'- to 5'-direction to yield nucleoside 5'-phosphates.</text>
        <dbReference type="EC" id="3.1.11.6"/>
    </reaction>
</comment>
<dbReference type="GO" id="GO:0005737">
    <property type="term" value="C:cytoplasm"/>
    <property type="evidence" value="ECO:0007669"/>
    <property type="project" value="UniProtKB-SubCell"/>
</dbReference>
<comment type="subcellular location">
    <subcellularLocation>
        <location evidence="5 6">Cytoplasm</location>
    </subcellularLocation>
</comment>
<evidence type="ECO:0000256" key="6">
    <source>
        <dbReference type="RuleBase" id="RU004355"/>
    </source>
</evidence>
<keyword evidence="3 5" id="KW-0378">Hydrolase</keyword>
<dbReference type="AlphaFoldDB" id="A0A846TSN6"/>
<feature type="region of interest" description="Disordered" evidence="7">
    <location>
        <begin position="1"/>
        <end position="26"/>
    </location>
</feature>
<keyword evidence="4 5" id="KW-0269">Exonuclease</keyword>
<comment type="similarity">
    <text evidence="5 6">Belongs to the XseA family.</text>
</comment>
<dbReference type="Pfam" id="PF02601">
    <property type="entry name" value="Exonuc_VII_L"/>
    <property type="match status" value="1"/>
</dbReference>